<sequence>MNKPPIYSCGRYLEGAAIETASVRETIVRDSLNAGILATSKGPIFGEKVFYLYRGKRHWVPSGEWIKQNGFEFPRDVKIIPDEQLLTYLPGQPAALTFSNDELENAKITNVGEAREAAASQLDGIGLEIGPGGSPFPVPLRCHLQYGDMYTYTELLSHAYDGQELHDIVAPTLKTDLDTLAGVFDESLDFIVACHVIEHTRNPIGAISNAYRKLRDGGHLVLVIPDKERTFDRARDVTALDHLIADFVAPDHTRERDKQHYEEFFLKADGFLKEGEDPKQRALQEWESQYSIHFHTWTYNSFGDMVDWLRSNSAPFKKVWSQSALPDGIEFYYTMKK</sequence>
<name>A0ABY8IN45_9HYPH</name>
<dbReference type="CDD" id="cd02440">
    <property type="entry name" value="AdoMet_MTases"/>
    <property type="match status" value="1"/>
</dbReference>
<accession>A0ABY8IN45</accession>
<dbReference type="GO" id="GO:0032259">
    <property type="term" value="P:methylation"/>
    <property type="evidence" value="ECO:0007669"/>
    <property type="project" value="UniProtKB-KW"/>
</dbReference>
<reference evidence="1 2" key="1">
    <citation type="journal article" date="2019" name="Phytopathology">
        <title>A Novel Group of Rhizobium tumorigenes-Like Agrobacteria Associated with Crown Gall Disease of Rhododendron and Blueberry.</title>
        <authorList>
            <person name="Kuzmanovic N."/>
            <person name="Behrens P."/>
            <person name="Idczak E."/>
            <person name="Wagner S."/>
            <person name="Gotz M."/>
            <person name="Sproer C."/>
            <person name="Bunk B."/>
            <person name="Overmann J."/>
            <person name="Smalla K."/>
        </authorList>
    </citation>
    <scope>NUCLEOTIDE SEQUENCE [LARGE SCALE GENOMIC DNA]</scope>
    <source>
        <strain evidence="2">rho-6.2</strain>
    </source>
</reference>
<dbReference type="RefSeq" id="WP_142831013.1">
    <property type="nucleotide sequence ID" value="NZ_CP117268.1"/>
</dbReference>
<dbReference type="EMBL" id="CP117268">
    <property type="protein sequence ID" value="WFS25141.1"/>
    <property type="molecule type" value="Genomic_DNA"/>
</dbReference>
<evidence type="ECO:0000313" key="1">
    <source>
        <dbReference type="EMBL" id="WFS25141.1"/>
    </source>
</evidence>
<dbReference type="Gene3D" id="3.40.50.150">
    <property type="entry name" value="Vaccinia Virus protein VP39"/>
    <property type="match status" value="1"/>
</dbReference>
<keyword evidence="1" id="KW-0808">Transferase</keyword>
<dbReference type="Pfam" id="PF13489">
    <property type="entry name" value="Methyltransf_23"/>
    <property type="match status" value="1"/>
</dbReference>
<dbReference type="Proteomes" id="UP000318939">
    <property type="component" value="Plasmid unnamed1"/>
</dbReference>
<evidence type="ECO:0000313" key="2">
    <source>
        <dbReference type="Proteomes" id="UP000318939"/>
    </source>
</evidence>
<dbReference type="SUPFAM" id="SSF53335">
    <property type="entry name" value="S-adenosyl-L-methionine-dependent methyltransferases"/>
    <property type="match status" value="1"/>
</dbReference>
<keyword evidence="1" id="KW-0614">Plasmid</keyword>
<organism evidence="1 2">
    <name type="scientific">Rhizobium rhododendri</name>
    <dbReference type="NCBI Taxonomy" id="2506430"/>
    <lineage>
        <taxon>Bacteria</taxon>
        <taxon>Pseudomonadati</taxon>
        <taxon>Pseudomonadota</taxon>
        <taxon>Alphaproteobacteria</taxon>
        <taxon>Hyphomicrobiales</taxon>
        <taxon>Rhizobiaceae</taxon>
        <taxon>Rhizobium/Agrobacterium group</taxon>
        <taxon>Rhizobium</taxon>
    </lineage>
</organism>
<geneLocation type="plasmid" evidence="1 2">
    <name>unnamed1</name>
</geneLocation>
<keyword evidence="2" id="KW-1185">Reference proteome</keyword>
<gene>
    <name evidence="1" type="ORF">PR018_22975</name>
</gene>
<keyword evidence="1" id="KW-0489">Methyltransferase</keyword>
<protein>
    <submittedName>
        <fullName evidence="1">Methyltransferase domain-containing protein</fullName>
    </submittedName>
</protein>
<dbReference type="GO" id="GO:0008168">
    <property type="term" value="F:methyltransferase activity"/>
    <property type="evidence" value="ECO:0007669"/>
    <property type="project" value="UniProtKB-KW"/>
</dbReference>
<proteinExistence type="predicted"/>
<reference evidence="1 2" key="2">
    <citation type="journal article" date="2023" name="MicrobiologyOpen">
        <title>Genomics of the tumorigenes clade of the family Rhizobiaceae and description of Rhizobium rhododendri sp. nov.</title>
        <authorList>
            <person name="Kuzmanovic N."/>
            <person name="diCenzo G.C."/>
            <person name="Bunk B."/>
            <person name="Sproeer C."/>
            <person name="Fruehling A."/>
            <person name="Neumann-Schaal M."/>
            <person name="Overmann J."/>
            <person name="Smalla K."/>
        </authorList>
    </citation>
    <scope>NUCLEOTIDE SEQUENCE [LARGE SCALE GENOMIC DNA]</scope>
    <source>
        <strain evidence="2">rho-6.2</strain>
        <plasmid evidence="1 2">unnamed1</plasmid>
    </source>
</reference>
<dbReference type="InterPro" id="IPR029063">
    <property type="entry name" value="SAM-dependent_MTases_sf"/>
</dbReference>